<dbReference type="EMBL" id="JASCZI010091180">
    <property type="protein sequence ID" value="MED6149357.1"/>
    <property type="molecule type" value="Genomic_DNA"/>
</dbReference>
<feature type="compositionally biased region" description="Basic and acidic residues" evidence="1">
    <location>
        <begin position="1"/>
        <end position="28"/>
    </location>
</feature>
<protein>
    <submittedName>
        <fullName evidence="2">Uncharacterized protein</fullName>
    </submittedName>
</protein>
<keyword evidence="3" id="KW-1185">Reference proteome</keyword>
<feature type="compositionally biased region" description="Acidic residues" evidence="1">
    <location>
        <begin position="29"/>
        <end position="38"/>
    </location>
</feature>
<feature type="region of interest" description="Disordered" evidence="1">
    <location>
        <begin position="1"/>
        <end position="41"/>
    </location>
</feature>
<sequence>MCEGDETKVEETHGLDGVKSEGSKGKELVEEEDPDESQPMDMSVESGFLKFLMGDMKPIYSSFSSRPKIESQGSNPSSGYPTIVLAFKVATYPEHGLLLMLRVISLPH</sequence>
<evidence type="ECO:0000256" key="1">
    <source>
        <dbReference type="SAM" id="MobiDB-lite"/>
    </source>
</evidence>
<evidence type="ECO:0000313" key="2">
    <source>
        <dbReference type="EMBL" id="MED6149357.1"/>
    </source>
</evidence>
<dbReference type="Proteomes" id="UP001341840">
    <property type="component" value="Unassembled WGS sequence"/>
</dbReference>
<organism evidence="2 3">
    <name type="scientific">Stylosanthes scabra</name>
    <dbReference type="NCBI Taxonomy" id="79078"/>
    <lineage>
        <taxon>Eukaryota</taxon>
        <taxon>Viridiplantae</taxon>
        <taxon>Streptophyta</taxon>
        <taxon>Embryophyta</taxon>
        <taxon>Tracheophyta</taxon>
        <taxon>Spermatophyta</taxon>
        <taxon>Magnoliopsida</taxon>
        <taxon>eudicotyledons</taxon>
        <taxon>Gunneridae</taxon>
        <taxon>Pentapetalae</taxon>
        <taxon>rosids</taxon>
        <taxon>fabids</taxon>
        <taxon>Fabales</taxon>
        <taxon>Fabaceae</taxon>
        <taxon>Papilionoideae</taxon>
        <taxon>50 kb inversion clade</taxon>
        <taxon>dalbergioids sensu lato</taxon>
        <taxon>Dalbergieae</taxon>
        <taxon>Pterocarpus clade</taxon>
        <taxon>Stylosanthes</taxon>
    </lineage>
</organism>
<proteinExistence type="predicted"/>
<evidence type="ECO:0000313" key="3">
    <source>
        <dbReference type="Proteomes" id="UP001341840"/>
    </source>
</evidence>
<comment type="caution">
    <text evidence="2">The sequence shown here is derived from an EMBL/GenBank/DDBJ whole genome shotgun (WGS) entry which is preliminary data.</text>
</comment>
<gene>
    <name evidence="2" type="ORF">PIB30_061553</name>
</gene>
<name>A0ABU6TKQ3_9FABA</name>
<reference evidence="2 3" key="1">
    <citation type="journal article" date="2023" name="Plants (Basel)">
        <title>Bridging the Gap: Combining Genomics and Transcriptomics Approaches to Understand Stylosanthes scabra, an Orphan Legume from the Brazilian Caatinga.</title>
        <authorList>
            <person name="Ferreira-Neto J.R.C."/>
            <person name="da Silva M.D."/>
            <person name="Binneck E."/>
            <person name="de Melo N.F."/>
            <person name="da Silva R.H."/>
            <person name="de Melo A.L.T.M."/>
            <person name="Pandolfi V."/>
            <person name="Bustamante F.O."/>
            <person name="Brasileiro-Vidal A.C."/>
            <person name="Benko-Iseppon A.M."/>
        </authorList>
    </citation>
    <scope>NUCLEOTIDE SEQUENCE [LARGE SCALE GENOMIC DNA]</scope>
    <source>
        <tissue evidence="2">Leaves</tissue>
    </source>
</reference>
<accession>A0ABU6TKQ3</accession>